<proteinExistence type="predicted"/>
<gene>
    <name evidence="1" type="ORF">NDU88_003624</name>
</gene>
<comment type="caution">
    <text evidence="1">The sequence shown here is derived from an EMBL/GenBank/DDBJ whole genome shotgun (WGS) entry which is preliminary data.</text>
</comment>
<evidence type="ECO:0000313" key="2">
    <source>
        <dbReference type="Proteomes" id="UP001066276"/>
    </source>
</evidence>
<evidence type="ECO:0000313" key="1">
    <source>
        <dbReference type="EMBL" id="KAJ1199792.1"/>
    </source>
</evidence>
<sequence>MQFGRAPSRTVIHEAGIWARVAFAGRHFYVCPGPELSCDPVLVICVWEGKRCRGPTSAEALGCTLPAATRDLHLEASRQPRRTYCTPTACVLQLVLQSPSSRKAGTVTLCLTGFWGLGAGLCRNSPLKMGASEGRV</sequence>
<name>A0AAV7VEQ1_PLEWA</name>
<dbReference type="EMBL" id="JANPWB010000003">
    <property type="protein sequence ID" value="KAJ1199792.1"/>
    <property type="molecule type" value="Genomic_DNA"/>
</dbReference>
<reference evidence="1" key="1">
    <citation type="journal article" date="2022" name="bioRxiv">
        <title>Sequencing and chromosome-scale assembly of the giantPleurodeles waltlgenome.</title>
        <authorList>
            <person name="Brown T."/>
            <person name="Elewa A."/>
            <person name="Iarovenko S."/>
            <person name="Subramanian E."/>
            <person name="Araus A.J."/>
            <person name="Petzold A."/>
            <person name="Susuki M."/>
            <person name="Suzuki K.-i.T."/>
            <person name="Hayashi T."/>
            <person name="Toyoda A."/>
            <person name="Oliveira C."/>
            <person name="Osipova E."/>
            <person name="Leigh N.D."/>
            <person name="Simon A."/>
            <person name="Yun M.H."/>
        </authorList>
    </citation>
    <scope>NUCLEOTIDE SEQUENCE</scope>
    <source>
        <strain evidence="1">20211129_DDA</strain>
        <tissue evidence="1">Liver</tissue>
    </source>
</reference>
<organism evidence="1 2">
    <name type="scientific">Pleurodeles waltl</name>
    <name type="common">Iberian ribbed newt</name>
    <dbReference type="NCBI Taxonomy" id="8319"/>
    <lineage>
        <taxon>Eukaryota</taxon>
        <taxon>Metazoa</taxon>
        <taxon>Chordata</taxon>
        <taxon>Craniata</taxon>
        <taxon>Vertebrata</taxon>
        <taxon>Euteleostomi</taxon>
        <taxon>Amphibia</taxon>
        <taxon>Batrachia</taxon>
        <taxon>Caudata</taxon>
        <taxon>Salamandroidea</taxon>
        <taxon>Salamandridae</taxon>
        <taxon>Pleurodelinae</taxon>
        <taxon>Pleurodeles</taxon>
    </lineage>
</organism>
<keyword evidence="2" id="KW-1185">Reference proteome</keyword>
<accession>A0AAV7VEQ1</accession>
<dbReference type="Proteomes" id="UP001066276">
    <property type="component" value="Chromosome 2_1"/>
</dbReference>
<dbReference type="AlphaFoldDB" id="A0AAV7VEQ1"/>
<protein>
    <submittedName>
        <fullName evidence="1">Uncharacterized protein</fullName>
    </submittedName>
</protein>